<organism evidence="1 2">
    <name type="scientific">Coemansia nantahalensis</name>
    <dbReference type="NCBI Taxonomy" id="2789366"/>
    <lineage>
        <taxon>Eukaryota</taxon>
        <taxon>Fungi</taxon>
        <taxon>Fungi incertae sedis</taxon>
        <taxon>Zoopagomycota</taxon>
        <taxon>Kickxellomycotina</taxon>
        <taxon>Kickxellomycetes</taxon>
        <taxon>Kickxellales</taxon>
        <taxon>Kickxellaceae</taxon>
        <taxon>Coemansia</taxon>
    </lineage>
</organism>
<feature type="non-terminal residue" evidence="1">
    <location>
        <position position="1"/>
    </location>
</feature>
<dbReference type="Proteomes" id="UP001140234">
    <property type="component" value="Unassembled WGS sequence"/>
</dbReference>
<comment type="caution">
    <text evidence="1">The sequence shown here is derived from an EMBL/GenBank/DDBJ whole genome shotgun (WGS) entry which is preliminary data.</text>
</comment>
<gene>
    <name evidence="1" type="ORF">IWQ57_001174</name>
</gene>
<keyword evidence="2" id="KW-1185">Reference proteome</keyword>
<proteinExistence type="predicted"/>
<protein>
    <submittedName>
        <fullName evidence="1">Uncharacterized protein</fullName>
    </submittedName>
</protein>
<evidence type="ECO:0000313" key="1">
    <source>
        <dbReference type="EMBL" id="KAJ2773715.1"/>
    </source>
</evidence>
<reference evidence="1" key="1">
    <citation type="submission" date="2022-07" db="EMBL/GenBank/DDBJ databases">
        <title>Phylogenomic reconstructions and comparative analyses of Kickxellomycotina fungi.</title>
        <authorList>
            <person name="Reynolds N.K."/>
            <person name="Stajich J.E."/>
            <person name="Barry K."/>
            <person name="Grigoriev I.V."/>
            <person name="Crous P."/>
            <person name="Smith M.E."/>
        </authorList>
    </citation>
    <scope>NUCLEOTIDE SEQUENCE</scope>
    <source>
        <strain evidence="1">CBS 109366</strain>
    </source>
</reference>
<feature type="non-terminal residue" evidence="1">
    <location>
        <position position="97"/>
    </location>
</feature>
<sequence length="97" mass="10822">IWMRWGRSGPSRRQRRSSTLASRCAGWTFSPSRRSSSTTATRWWRRRPTPRSAPTGRGRPACRLCCAPPADGRPAAAATRWPRTSAAARASRPQRAC</sequence>
<accession>A0ACC1K5X7</accession>
<evidence type="ECO:0000313" key="2">
    <source>
        <dbReference type="Proteomes" id="UP001140234"/>
    </source>
</evidence>
<dbReference type="EMBL" id="JANBUJ010000187">
    <property type="protein sequence ID" value="KAJ2773715.1"/>
    <property type="molecule type" value="Genomic_DNA"/>
</dbReference>
<name>A0ACC1K5X7_9FUNG</name>